<dbReference type="AlphaFoldDB" id="A0A2S8G7E5"/>
<evidence type="ECO:0000313" key="1">
    <source>
        <dbReference type="EMBL" id="PQO40372.1"/>
    </source>
</evidence>
<evidence type="ECO:0000313" key="2">
    <source>
        <dbReference type="Proteomes" id="UP000238322"/>
    </source>
</evidence>
<organism evidence="1 2">
    <name type="scientific">Blastopirellula marina</name>
    <dbReference type="NCBI Taxonomy" id="124"/>
    <lineage>
        <taxon>Bacteria</taxon>
        <taxon>Pseudomonadati</taxon>
        <taxon>Planctomycetota</taxon>
        <taxon>Planctomycetia</taxon>
        <taxon>Pirellulales</taxon>
        <taxon>Pirellulaceae</taxon>
        <taxon>Blastopirellula</taxon>
    </lineage>
</organism>
<dbReference type="Proteomes" id="UP000238322">
    <property type="component" value="Unassembled WGS sequence"/>
</dbReference>
<reference evidence="1 2" key="1">
    <citation type="submission" date="2018-02" db="EMBL/GenBank/DDBJ databases">
        <title>Comparative genomes isolates from brazilian mangrove.</title>
        <authorList>
            <person name="Araujo J.E."/>
            <person name="Taketani R.G."/>
            <person name="Silva M.C.P."/>
            <person name="Loureco M.V."/>
            <person name="Andreote F.D."/>
        </authorList>
    </citation>
    <scope>NUCLEOTIDE SEQUENCE [LARGE SCALE GENOMIC DNA]</scope>
    <source>
        <strain evidence="1 2">Hex-1 MGV</strain>
    </source>
</reference>
<name>A0A2S8G7E5_9BACT</name>
<dbReference type="RefSeq" id="WP_105327607.1">
    <property type="nucleotide sequence ID" value="NZ_PUHY01000001.1"/>
</dbReference>
<protein>
    <submittedName>
        <fullName evidence="1">Uncharacterized protein</fullName>
    </submittedName>
</protein>
<dbReference type="EMBL" id="PUHY01000001">
    <property type="protein sequence ID" value="PQO40372.1"/>
    <property type="molecule type" value="Genomic_DNA"/>
</dbReference>
<accession>A0A2S8G7E5</accession>
<comment type="caution">
    <text evidence="1">The sequence shown here is derived from an EMBL/GenBank/DDBJ whole genome shotgun (WGS) entry which is preliminary data.</text>
</comment>
<proteinExistence type="predicted"/>
<sequence length="279" mass="32347">MGWEKRRDSKSKYLYRSIRINGKVTKRYIGPEHDPVTRLVDKKLRLDCAEEAALTLELQNERSDFKRYLTALNALSSHVRFVLQLCMWAEGLELKKGLRALMSQNHRLTLEDISANNPELPTLEEFHRLVRLSRKGDDDAAEELQRIVRHHKDIWDPYADLNRHVEATLIEMISGGEVVLKESLRSKVDDLKDSIRGKADNPVDALLVDQIMISWLELRYTHMATLQSQNGERDSRFWDAQYARAHSRYLAAIRELVDIREIYGDSDGVSHLREVVDGN</sequence>
<gene>
    <name evidence="1" type="ORF">C5Y83_00065</name>
</gene>